<feature type="region of interest" description="Disordered" evidence="6">
    <location>
        <begin position="196"/>
        <end position="223"/>
    </location>
</feature>
<sequence>MGGQHSKAQHTKLSKPMDSTTKTQTQTQTTDSSAESVPAWPVLLGQTNWTGLLDPLDLHLRTLILRCGDFCQATYDAFNNDANSKYAGSCRYGHSSFFDKIMLQDAANYQIVSFLYATALVSVPEAFLLHSMSRESWDRESNWIGYIAVTTDEVSKAIGRREIYVAWRGTTRNYEWVNVLGAELESAAPLLKPEGLKHELKNGGNDGGHTSSSDDKDEDDDNAKVPKVMKGWLSMYISDDPKSAFTKSSARVQLVTKLNELREKYKGEKLSIALTGHSLGASLAIVSAFDLVENGISDIPVTAIVFGCPQVGNKAFKSRIAEHPNLKILHTRNTIDVIPHYPGRLLGYRNIGTELVIDTRKSPYLKDSKNPSDWHNLQAILHIVAGWNGDEGEFELKVKRSVALVNKSCDYLKPECSVPALWWVEKNKGMQLDQSGEWVLAPPADEDLPVPEY</sequence>
<comment type="similarity">
    <text evidence="1 5">Belongs to the AB hydrolase superfamily. Lipase family.</text>
</comment>
<proteinExistence type="inferred from homology"/>
<keyword evidence="2 5" id="KW-0378">Hydrolase</keyword>
<dbReference type="Pfam" id="PF01764">
    <property type="entry name" value="Lipase_3"/>
    <property type="match status" value="1"/>
</dbReference>
<evidence type="ECO:0000256" key="1">
    <source>
        <dbReference type="ARBA" id="ARBA00010701"/>
    </source>
</evidence>
<feature type="region of interest" description="Disordered" evidence="6">
    <location>
        <begin position="1"/>
        <end position="34"/>
    </location>
</feature>
<dbReference type="Proteomes" id="UP001457282">
    <property type="component" value="Unassembled WGS sequence"/>
</dbReference>
<evidence type="ECO:0000256" key="2">
    <source>
        <dbReference type="ARBA" id="ARBA00022801"/>
    </source>
</evidence>
<comment type="function">
    <text evidence="5">Acylhydrolase that catalyzes the hydrolysis of phospholipids at the sn-1 position.</text>
</comment>
<feature type="compositionally biased region" description="Low complexity" evidence="6">
    <location>
        <begin position="20"/>
        <end position="30"/>
    </location>
</feature>
<dbReference type="PANTHER" id="PTHR31828">
    <property type="entry name" value="PHOSPHOLIPASE A1-IIGAMMA"/>
    <property type="match status" value="1"/>
</dbReference>
<comment type="caution">
    <text evidence="8">The sequence shown here is derived from an EMBL/GenBank/DDBJ whole genome shotgun (WGS) entry which is preliminary data.</text>
</comment>
<dbReference type="Gene3D" id="3.40.50.1820">
    <property type="entry name" value="alpha/beta hydrolase"/>
    <property type="match status" value="1"/>
</dbReference>
<dbReference type="InterPro" id="IPR029058">
    <property type="entry name" value="AB_hydrolase_fold"/>
</dbReference>
<evidence type="ECO:0000313" key="8">
    <source>
        <dbReference type="EMBL" id="KAK9922778.1"/>
    </source>
</evidence>
<dbReference type="InterPro" id="IPR033556">
    <property type="entry name" value="PLA"/>
</dbReference>
<dbReference type="GO" id="GO:0016042">
    <property type="term" value="P:lipid catabolic process"/>
    <property type="evidence" value="ECO:0007669"/>
    <property type="project" value="UniProtKB-UniRule"/>
</dbReference>
<evidence type="ECO:0000256" key="4">
    <source>
        <dbReference type="ARBA" id="ARBA00023098"/>
    </source>
</evidence>
<evidence type="ECO:0000256" key="6">
    <source>
        <dbReference type="SAM" id="MobiDB-lite"/>
    </source>
</evidence>
<dbReference type="FunFam" id="3.40.50.1820:FF:000065">
    <property type="entry name" value="Phospholipase A1-II 3"/>
    <property type="match status" value="1"/>
</dbReference>
<dbReference type="EC" id="3.1.1.-" evidence="5"/>
<keyword evidence="3 5" id="KW-0442">Lipid degradation</keyword>
<dbReference type="PANTHER" id="PTHR31828:SF10">
    <property type="entry name" value="PHOSPHOLIPASE A1-IIDELTA"/>
    <property type="match status" value="1"/>
</dbReference>
<dbReference type="AlphaFoldDB" id="A0AAW1WDV7"/>
<keyword evidence="4 5" id="KW-0443">Lipid metabolism</keyword>
<dbReference type="SUPFAM" id="SSF53474">
    <property type="entry name" value="alpha/beta-Hydrolases"/>
    <property type="match status" value="1"/>
</dbReference>
<protein>
    <recommendedName>
        <fullName evidence="5">Phospholipase A1</fullName>
        <ecNumber evidence="5">3.1.1.-</ecNumber>
    </recommendedName>
</protein>
<gene>
    <name evidence="8" type="ORF">M0R45_031225</name>
</gene>
<feature type="domain" description="Fungal lipase-type" evidence="7">
    <location>
        <begin position="164"/>
        <end position="344"/>
    </location>
</feature>
<dbReference type="CDD" id="cd00519">
    <property type="entry name" value="Lipase_3"/>
    <property type="match status" value="1"/>
</dbReference>
<name>A0AAW1WDV7_RUBAR</name>
<evidence type="ECO:0000256" key="3">
    <source>
        <dbReference type="ARBA" id="ARBA00022963"/>
    </source>
</evidence>
<keyword evidence="9" id="KW-1185">Reference proteome</keyword>
<dbReference type="InterPro" id="IPR002921">
    <property type="entry name" value="Fungal_lipase-type"/>
</dbReference>
<evidence type="ECO:0000259" key="7">
    <source>
        <dbReference type="Pfam" id="PF01764"/>
    </source>
</evidence>
<reference evidence="8 9" key="1">
    <citation type="journal article" date="2023" name="G3 (Bethesda)">
        <title>A chromosome-length genome assembly and annotation of blackberry (Rubus argutus, cv. 'Hillquist').</title>
        <authorList>
            <person name="Bruna T."/>
            <person name="Aryal R."/>
            <person name="Dudchenko O."/>
            <person name="Sargent D.J."/>
            <person name="Mead D."/>
            <person name="Buti M."/>
            <person name="Cavallini A."/>
            <person name="Hytonen T."/>
            <person name="Andres J."/>
            <person name="Pham M."/>
            <person name="Weisz D."/>
            <person name="Mascagni F."/>
            <person name="Usai G."/>
            <person name="Natali L."/>
            <person name="Bassil N."/>
            <person name="Fernandez G.E."/>
            <person name="Lomsadze A."/>
            <person name="Armour M."/>
            <person name="Olukolu B."/>
            <person name="Poorten T."/>
            <person name="Britton C."/>
            <person name="Davik J."/>
            <person name="Ashrafi H."/>
            <person name="Aiden E.L."/>
            <person name="Borodovsky M."/>
            <person name="Worthington M."/>
        </authorList>
    </citation>
    <scope>NUCLEOTIDE SEQUENCE [LARGE SCALE GENOMIC DNA]</scope>
    <source>
        <strain evidence="8">PI 553951</strain>
    </source>
</reference>
<evidence type="ECO:0000313" key="9">
    <source>
        <dbReference type="Proteomes" id="UP001457282"/>
    </source>
</evidence>
<dbReference type="GO" id="GO:0005737">
    <property type="term" value="C:cytoplasm"/>
    <property type="evidence" value="ECO:0007669"/>
    <property type="project" value="UniProtKB-ARBA"/>
</dbReference>
<dbReference type="GO" id="GO:0008970">
    <property type="term" value="F:phospholipase A1 activity"/>
    <property type="evidence" value="ECO:0007669"/>
    <property type="project" value="UniProtKB-UniRule"/>
</dbReference>
<dbReference type="EMBL" id="JBEDUW010000006">
    <property type="protein sequence ID" value="KAK9922778.1"/>
    <property type="molecule type" value="Genomic_DNA"/>
</dbReference>
<evidence type="ECO:0000256" key="5">
    <source>
        <dbReference type="RuleBase" id="RU367093"/>
    </source>
</evidence>
<organism evidence="8 9">
    <name type="scientific">Rubus argutus</name>
    <name type="common">Southern blackberry</name>
    <dbReference type="NCBI Taxonomy" id="59490"/>
    <lineage>
        <taxon>Eukaryota</taxon>
        <taxon>Viridiplantae</taxon>
        <taxon>Streptophyta</taxon>
        <taxon>Embryophyta</taxon>
        <taxon>Tracheophyta</taxon>
        <taxon>Spermatophyta</taxon>
        <taxon>Magnoliopsida</taxon>
        <taxon>eudicotyledons</taxon>
        <taxon>Gunneridae</taxon>
        <taxon>Pentapetalae</taxon>
        <taxon>rosids</taxon>
        <taxon>fabids</taxon>
        <taxon>Rosales</taxon>
        <taxon>Rosaceae</taxon>
        <taxon>Rosoideae</taxon>
        <taxon>Rosoideae incertae sedis</taxon>
        <taxon>Rubus</taxon>
    </lineage>
</organism>
<accession>A0AAW1WDV7</accession>